<accession>A0A543FXR0</accession>
<dbReference type="GO" id="GO:0016787">
    <property type="term" value="F:hydrolase activity"/>
    <property type="evidence" value="ECO:0007669"/>
    <property type="project" value="UniProtKB-KW"/>
</dbReference>
<keyword evidence="3" id="KW-0378">Hydrolase</keyword>
<evidence type="ECO:0000256" key="2">
    <source>
        <dbReference type="SAM" id="Phobius"/>
    </source>
</evidence>
<dbReference type="RefSeq" id="WP_246122483.1">
    <property type="nucleotide sequence ID" value="NZ_VFPH01000002.1"/>
</dbReference>
<keyword evidence="2" id="KW-0812">Transmembrane</keyword>
<dbReference type="Gene3D" id="3.40.50.1000">
    <property type="entry name" value="HAD superfamily/HAD-like"/>
    <property type="match status" value="1"/>
</dbReference>
<gene>
    <name evidence="3" type="ORF">FB388_5867</name>
</gene>
<keyword evidence="2" id="KW-0472">Membrane</keyword>
<dbReference type="GO" id="GO:0000166">
    <property type="term" value="F:nucleotide binding"/>
    <property type="evidence" value="ECO:0007669"/>
    <property type="project" value="InterPro"/>
</dbReference>
<evidence type="ECO:0000313" key="3">
    <source>
        <dbReference type="EMBL" id="TQM38623.1"/>
    </source>
</evidence>
<dbReference type="PANTHER" id="PTHR43520">
    <property type="entry name" value="ATP7, ISOFORM B"/>
    <property type="match status" value="1"/>
</dbReference>
<dbReference type="Gene3D" id="3.40.1110.10">
    <property type="entry name" value="Calcium-transporting ATPase, cytoplasmic domain N"/>
    <property type="match status" value="1"/>
</dbReference>
<dbReference type="SUPFAM" id="SSF81660">
    <property type="entry name" value="Metal cation-transporting ATPase, ATP-binding domain N"/>
    <property type="match status" value="1"/>
</dbReference>
<dbReference type="SUPFAM" id="SSF56784">
    <property type="entry name" value="HAD-like"/>
    <property type="match status" value="1"/>
</dbReference>
<evidence type="ECO:0000256" key="1">
    <source>
        <dbReference type="ARBA" id="ARBA00022967"/>
    </source>
</evidence>
<feature type="transmembrane region" description="Helical" evidence="2">
    <location>
        <begin position="34"/>
        <end position="56"/>
    </location>
</feature>
<dbReference type="EMBL" id="VFPH01000002">
    <property type="protein sequence ID" value="TQM38623.1"/>
    <property type="molecule type" value="Genomic_DNA"/>
</dbReference>
<proteinExistence type="predicted"/>
<keyword evidence="2" id="KW-1133">Transmembrane helix</keyword>
<sequence>MAGASPLEVAAATLTVTAALVVLAYRLGSGQPATVAIGAALAVLLVAVPGALRLATGLPRLVGMDRAARLGVLASGAAFGSARSVDTVVLAGTGLLTSGELEVQAVHAVDGVPADDVLRLAGAVVQESGRPIHRAIAAATPRLPGVADFDPVDGLGARGVVAEVVGAPGEERVIAHAVLVGDAALLAAHDIDLPAVPATAGCTPVAVAWDGSARGVLDVGPDVPRAIAAAVRELTALGVRPVLLAAEEPDVARAVAASAGIAPDAVLAGVAPRDAAGLVRELGCGIAVIACSERYEAALRAADLAVRIGWAGTDSRPALTLVRGDLSVAVAAIRLARHTAAVARTNLICSLACVAVLLPTTAAGLLGPALSAAATAVCAAVLVINDLRPQRGAATDG</sequence>
<evidence type="ECO:0000313" key="4">
    <source>
        <dbReference type="Proteomes" id="UP000319818"/>
    </source>
</evidence>
<protein>
    <submittedName>
        <fullName evidence="3">Haloacid dehalogenase-like hydrolase</fullName>
    </submittedName>
</protein>
<dbReference type="GO" id="GO:0005507">
    <property type="term" value="F:copper ion binding"/>
    <property type="evidence" value="ECO:0007669"/>
    <property type="project" value="TreeGrafter"/>
</dbReference>
<dbReference type="PANTHER" id="PTHR43520:SF8">
    <property type="entry name" value="P-TYPE CU(+) TRANSPORTER"/>
    <property type="match status" value="1"/>
</dbReference>
<dbReference type="InterPro" id="IPR036412">
    <property type="entry name" value="HAD-like_sf"/>
</dbReference>
<keyword evidence="4" id="KW-1185">Reference proteome</keyword>
<comment type="caution">
    <text evidence="3">The sequence shown here is derived from an EMBL/GenBank/DDBJ whole genome shotgun (WGS) entry which is preliminary data.</text>
</comment>
<organism evidence="3 4">
    <name type="scientific">Pseudonocardia cypriaca</name>
    <dbReference type="NCBI Taxonomy" id="882449"/>
    <lineage>
        <taxon>Bacteria</taxon>
        <taxon>Bacillati</taxon>
        <taxon>Actinomycetota</taxon>
        <taxon>Actinomycetes</taxon>
        <taxon>Pseudonocardiales</taxon>
        <taxon>Pseudonocardiaceae</taxon>
        <taxon>Pseudonocardia</taxon>
    </lineage>
</organism>
<dbReference type="GO" id="GO:0016020">
    <property type="term" value="C:membrane"/>
    <property type="evidence" value="ECO:0007669"/>
    <property type="project" value="TreeGrafter"/>
</dbReference>
<dbReference type="InterPro" id="IPR023214">
    <property type="entry name" value="HAD_sf"/>
</dbReference>
<feature type="transmembrane region" description="Helical" evidence="2">
    <location>
        <begin position="341"/>
        <end position="359"/>
    </location>
</feature>
<name>A0A543FXR0_9PSEU</name>
<dbReference type="Proteomes" id="UP000319818">
    <property type="component" value="Unassembled WGS sequence"/>
</dbReference>
<dbReference type="AlphaFoldDB" id="A0A543FXR0"/>
<feature type="transmembrane region" description="Helical" evidence="2">
    <location>
        <begin position="365"/>
        <end position="384"/>
    </location>
</feature>
<dbReference type="InterPro" id="IPR023299">
    <property type="entry name" value="ATPase_P-typ_cyto_dom_N"/>
</dbReference>
<dbReference type="GO" id="GO:0055070">
    <property type="term" value="P:copper ion homeostasis"/>
    <property type="evidence" value="ECO:0007669"/>
    <property type="project" value="TreeGrafter"/>
</dbReference>
<dbReference type="GO" id="GO:0043682">
    <property type="term" value="F:P-type divalent copper transporter activity"/>
    <property type="evidence" value="ECO:0007669"/>
    <property type="project" value="TreeGrafter"/>
</dbReference>
<keyword evidence="1" id="KW-1278">Translocase</keyword>
<reference evidence="3 4" key="1">
    <citation type="submission" date="2019-06" db="EMBL/GenBank/DDBJ databases">
        <title>Sequencing the genomes of 1000 actinobacteria strains.</title>
        <authorList>
            <person name="Klenk H.-P."/>
        </authorList>
    </citation>
    <scope>NUCLEOTIDE SEQUENCE [LARGE SCALE GENOMIC DNA]</scope>
    <source>
        <strain evidence="3 4">DSM 45511</strain>
    </source>
</reference>